<dbReference type="EMBL" id="SOZD01000001">
    <property type="protein sequence ID" value="TFF27523.1"/>
    <property type="molecule type" value="Genomic_DNA"/>
</dbReference>
<comment type="caution">
    <text evidence="2">The sequence shown here is derived from an EMBL/GenBank/DDBJ whole genome shotgun (WGS) entry which is preliminary data.</text>
</comment>
<dbReference type="OrthoDB" id="7592047at2"/>
<feature type="compositionally biased region" description="Low complexity" evidence="1">
    <location>
        <begin position="385"/>
        <end position="407"/>
    </location>
</feature>
<dbReference type="NCBIfam" id="TIGR01537">
    <property type="entry name" value="portal_HK97"/>
    <property type="match status" value="1"/>
</dbReference>
<dbReference type="Gene3D" id="1.20.1270.210">
    <property type="match status" value="1"/>
</dbReference>
<gene>
    <name evidence="2" type="ORF">E3C22_03435</name>
</gene>
<feature type="region of interest" description="Disordered" evidence="1">
    <location>
        <begin position="366"/>
        <end position="407"/>
    </location>
</feature>
<evidence type="ECO:0000313" key="3">
    <source>
        <dbReference type="Proteomes" id="UP000298179"/>
    </source>
</evidence>
<dbReference type="Pfam" id="PF04860">
    <property type="entry name" value="Phage_portal"/>
    <property type="match status" value="1"/>
</dbReference>
<reference evidence="2 3" key="1">
    <citation type="submission" date="2019-03" db="EMBL/GenBank/DDBJ databases">
        <title>Jiella endophytica sp. nov., a novel endophytic bacterium isolated from root of Ficus microcarpa Linn. f.</title>
        <authorList>
            <person name="Tuo L."/>
        </authorList>
    </citation>
    <scope>NUCLEOTIDE SEQUENCE [LARGE SCALE GENOMIC DNA]</scope>
    <source>
        <strain evidence="2 3">CBS5Q-3</strain>
    </source>
</reference>
<name>A0A4Y8RU97_9HYPH</name>
<sequence>MKWPFARTAPIETKATPSGTSVPEDWMFELFGGGLVADYAVTGRQALEVPAVASAISLISGSIASLDLMVERRDGDSWKAAPHPVADLLSDQPNDWSDTYTLIRDLVAAALCNNEGALAWVNKTSGRPVEIVHYASGSFTVDYSTDGRAEPSYRIGNRPVPPTDVIHIRGPFEKCPLRLAAGAIGVAAKLERHVGSFFSRAARPSGVITTPKAIGDEGIKRMLKGWKAAHEGPDSSGKTAVLFDGATWAQMTMTSVDAQMIETWQWAINEIGRHFRVPPGALYDFSRQTWSNMESAQKEWLAGLEFWLRPLESSMRRALFSPEERPEWRVRFDRDDFSAVDLTARATAVSSLISAEVLNRNEGRDWLGLGPREGGESFGNPHINPTTGAPQGAAGAAAPQEPATNDA</sequence>
<organism evidence="2 3">
    <name type="scientific">Jiella endophytica</name>
    <dbReference type="NCBI Taxonomy" id="2558362"/>
    <lineage>
        <taxon>Bacteria</taxon>
        <taxon>Pseudomonadati</taxon>
        <taxon>Pseudomonadota</taxon>
        <taxon>Alphaproteobacteria</taxon>
        <taxon>Hyphomicrobiales</taxon>
        <taxon>Aurantimonadaceae</taxon>
        <taxon>Jiella</taxon>
    </lineage>
</organism>
<protein>
    <submittedName>
        <fullName evidence="2">Phage portal protein</fullName>
    </submittedName>
</protein>
<evidence type="ECO:0000313" key="2">
    <source>
        <dbReference type="EMBL" id="TFF27523.1"/>
    </source>
</evidence>
<dbReference type="Proteomes" id="UP000298179">
    <property type="component" value="Unassembled WGS sequence"/>
</dbReference>
<proteinExistence type="predicted"/>
<dbReference type="InterPro" id="IPR006944">
    <property type="entry name" value="Phage/GTA_portal"/>
</dbReference>
<keyword evidence="3" id="KW-1185">Reference proteome</keyword>
<dbReference type="InterPro" id="IPR006427">
    <property type="entry name" value="Portal_HK97"/>
</dbReference>
<dbReference type="Gene3D" id="3.40.140.120">
    <property type="match status" value="1"/>
</dbReference>
<evidence type="ECO:0000256" key="1">
    <source>
        <dbReference type="SAM" id="MobiDB-lite"/>
    </source>
</evidence>
<dbReference type="AlphaFoldDB" id="A0A4Y8RU97"/>
<accession>A0A4Y8RU97</accession>
<dbReference type="Gene3D" id="3.30.1120.70">
    <property type="match status" value="1"/>
</dbReference>